<organism evidence="4 6">
    <name type="scientific">Caulochytrium protostelioides</name>
    <dbReference type="NCBI Taxonomy" id="1555241"/>
    <lineage>
        <taxon>Eukaryota</taxon>
        <taxon>Fungi</taxon>
        <taxon>Fungi incertae sedis</taxon>
        <taxon>Chytridiomycota</taxon>
        <taxon>Chytridiomycota incertae sedis</taxon>
        <taxon>Chytridiomycetes</taxon>
        <taxon>Caulochytriales</taxon>
        <taxon>Caulochytriaceae</taxon>
        <taxon>Caulochytrium</taxon>
    </lineage>
</organism>
<reference evidence="4" key="3">
    <citation type="submission" date="2018-08" db="EMBL/GenBank/DDBJ databases">
        <title>Leveraging single-cell genomics to expand the Fungal Tree of Life.</title>
        <authorList>
            <consortium name="DOE Joint Genome Institute"/>
            <person name="Ahrendt S.R."/>
            <person name="Quandt C.A."/>
            <person name="Ciobanu D."/>
            <person name="Clum A."/>
            <person name="Salamov A."/>
            <person name="Andreopoulos B."/>
            <person name="Cheng J.-F."/>
            <person name="Woyke T."/>
            <person name="Pelin A."/>
            <person name="Henrissat B."/>
            <person name="Reynolds N."/>
            <person name="Benny G.L."/>
            <person name="Smith M.E."/>
            <person name="James T.Y."/>
            <person name="Grigoriev I.V."/>
        </authorList>
    </citation>
    <scope>NUCLEOTIDE SEQUENCE</scope>
    <source>
        <strain evidence="4">ATCC 52028</strain>
    </source>
</reference>
<evidence type="ECO:0000313" key="6">
    <source>
        <dbReference type="Proteomes" id="UP000268535"/>
    </source>
</evidence>
<dbReference type="Proteomes" id="UP000274922">
    <property type="component" value="Unassembled WGS sequence"/>
</dbReference>
<dbReference type="InterPro" id="IPR011613">
    <property type="entry name" value="GH15-like"/>
</dbReference>
<dbReference type="GO" id="GO:0004553">
    <property type="term" value="F:hydrolase activity, hydrolyzing O-glycosyl compounds"/>
    <property type="evidence" value="ECO:0007669"/>
    <property type="project" value="TreeGrafter"/>
</dbReference>
<proteinExistence type="predicted"/>
<dbReference type="EMBL" id="ML014187">
    <property type="protein sequence ID" value="RKP01071.1"/>
    <property type="molecule type" value="Genomic_DNA"/>
</dbReference>
<evidence type="ECO:0000313" key="5">
    <source>
        <dbReference type="EMBL" id="RKP01071.1"/>
    </source>
</evidence>
<reference evidence="6 7" key="1">
    <citation type="journal article" date="2018" name="Nat. Microbiol.">
        <title>Leveraging single-cell genomics to expand the fungal tree of life.</title>
        <authorList>
            <person name="Ahrendt S.R."/>
            <person name="Quandt C.A."/>
            <person name="Ciobanu D."/>
            <person name="Clum A."/>
            <person name="Salamov A."/>
            <person name="Andreopoulos B."/>
            <person name="Cheng J.F."/>
            <person name="Woyke T."/>
            <person name="Pelin A."/>
            <person name="Henrissat B."/>
            <person name="Reynolds N.K."/>
            <person name="Benny G.L."/>
            <person name="Smith M.E."/>
            <person name="James T.Y."/>
            <person name="Grigoriev I.V."/>
        </authorList>
    </citation>
    <scope>NUCLEOTIDE SEQUENCE [LARGE SCALE GENOMIC DNA]</scope>
    <source>
        <strain evidence="6 7">ATCC 52028</strain>
    </source>
</reference>
<dbReference type="PANTHER" id="PTHR31616">
    <property type="entry name" value="TREHALASE"/>
    <property type="match status" value="1"/>
</dbReference>
<sequence>MSSTRRPQPPLAGAADHRPPDRGRAGPGATPAPAAEVRDGAAATPKPTSAESRDGADAGSWGFEPCQKNQPLLDRQDGYLPIEAYGVIGNMRTCSLIGTDGGLDFWCYPRFDSPTVFARLLDAKKGGYFHIAPVGKARHKQQYLPGSNILQTRFMADEASLHVTDFMYVPDKPSRAMLPWLIRKVEMVRGRARVNIECCPAFNYARSGHDLDIRHHQREPADTDDPDERDDTCITFRSHEETRLTLALRYVRERPSYGKPFEPVQWCTKSIEGAAGDGACATLTMEEDHCYYFILSEVVDDDADHPTPTIALLKSLEEQTYRYWVAWLSGNKYSGKWQEVVHRSALMLKLLTYAPTGAVIAAPTFGLPESIGGARNWDYRYVWIRDSAFTIYALIRVGFTQEAEDYMAFVQERCNNPNPDGSLSIMYTIDGQRAPDEVDLSHLEGYRGSRPVRYGNGAADHLQLDIYGALLDAIYLHNKYRTPLSYDTWLQVIKLVNYVCDNWDRKDMSIWEVRGQQHHFLFSKIMCWVAIDRGLRLHEKRSLPCRDRARWYEMRDTIYTSIMENGYSQKHKCFVQSYEGRDKGVLDAAVLIMPLVFFISPTDPRLLSTLDQILLPPERGGLTSSNMVLRYDRKLFDDGLDKDTEGSFSMCTFWLIESLTRSGKYQMSLLIRAVMMFEQMIGYGNHVNLFSEEVSRSGQALGNFPQAFTHIALMSAAFNLDRALKQRNGIM</sequence>
<dbReference type="Pfam" id="PF19291">
    <property type="entry name" value="TREH_N"/>
    <property type="match status" value="1"/>
</dbReference>
<gene>
    <name evidence="4" type="ORF">CAUPRSCDRAFT_7132</name>
    <name evidence="5" type="ORF">CXG81DRAFT_12444</name>
</gene>
<evidence type="ECO:0000259" key="3">
    <source>
        <dbReference type="Pfam" id="PF19291"/>
    </source>
</evidence>
<evidence type="ECO:0000256" key="1">
    <source>
        <dbReference type="SAM" id="MobiDB-lite"/>
    </source>
</evidence>
<dbReference type="InterPro" id="IPR008928">
    <property type="entry name" value="6-hairpin_glycosidase_sf"/>
</dbReference>
<dbReference type="Proteomes" id="UP000268535">
    <property type="component" value="Unassembled WGS sequence"/>
</dbReference>
<keyword evidence="4" id="KW-0378">Hydrolase</keyword>
<keyword evidence="7" id="KW-1185">Reference proteome</keyword>
<dbReference type="STRING" id="1555241.A0A4P9WZK8"/>
<feature type="domain" description="GH15-like" evidence="2">
    <location>
        <begin position="338"/>
        <end position="717"/>
    </location>
</feature>
<dbReference type="InterPro" id="IPR012341">
    <property type="entry name" value="6hp_glycosidase-like_sf"/>
</dbReference>
<dbReference type="SUPFAM" id="SSF48208">
    <property type="entry name" value="Six-hairpin glycosidases"/>
    <property type="match status" value="1"/>
</dbReference>
<dbReference type="EMBL" id="ML009452">
    <property type="protein sequence ID" value="RKO97030.1"/>
    <property type="molecule type" value="Genomic_DNA"/>
</dbReference>
<protein>
    <submittedName>
        <fullName evidence="4">Six-hairpin glycosidase</fullName>
    </submittedName>
</protein>
<feature type="domain" description="Trehalase-like N-terminal" evidence="3">
    <location>
        <begin position="80"/>
        <end position="226"/>
    </location>
</feature>
<dbReference type="AlphaFoldDB" id="A0A4P9WZK8"/>
<dbReference type="PANTHER" id="PTHR31616:SF0">
    <property type="entry name" value="GLUCAN 1,4-ALPHA-GLUCOSIDASE"/>
    <property type="match status" value="1"/>
</dbReference>
<dbReference type="OrthoDB" id="406733at2759"/>
<evidence type="ECO:0000259" key="2">
    <source>
        <dbReference type="Pfam" id="PF00723"/>
    </source>
</evidence>
<keyword evidence="4" id="KW-0326">Glycosidase</keyword>
<accession>A0A4P9WZK8</accession>
<reference evidence="5" key="2">
    <citation type="submission" date="2018-04" db="EMBL/GenBank/DDBJ databases">
        <title>Leveraging single-cell genomics to expand the Fungal Tree of Life.</title>
        <authorList>
            <consortium name="DOE Joint Genome Institute"/>
            <person name="Ahrendt S.R."/>
            <person name="Quandt C.A."/>
            <person name="Ciobanu D."/>
            <person name="Clum A."/>
            <person name="Salamov A."/>
            <person name="Andreopoulos B."/>
            <person name="Cheng J.-F."/>
            <person name="Woyke T."/>
            <person name="Pelin A."/>
            <person name="Henrissat B."/>
            <person name="Benny G.L."/>
            <person name="Smith M.E."/>
            <person name="James T.Y."/>
            <person name="Grigoriev I.V."/>
        </authorList>
    </citation>
    <scope>NUCLEOTIDE SEQUENCE</scope>
    <source>
        <strain evidence="5">ATCC 52028</strain>
    </source>
</reference>
<dbReference type="GO" id="GO:0005975">
    <property type="term" value="P:carbohydrate metabolic process"/>
    <property type="evidence" value="ECO:0007669"/>
    <property type="project" value="InterPro"/>
</dbReference>
<dbReference type="InterPro" id="IPR045582">
    <property type="entry name" value="Trehalase-like_N"/>
</dbReference>
<name>A0A4P9WZK8_9FUNG</name>
<dbReference type="Pfam" id="PF00723">
    <property type="entry name" value="Glyco_hydro_15"/>
    <property type="match status" value="1"/>
</dbReference>
<dbReference type="Gene3D" id="1.50.10.10">
    <property type="match status" value="1"/>
</dbReference>
<feature type="region of interest" description="Disordered" evidence="1">
    <location>
        <begin position="1"/>
        <end position="69"/>
    </location>
</feature>
<evidence type="ECO:0000313" key="7">
    <source>
        <dbReference type="Proteomes" id="UP000274922"/>
    </source>
</evidence>
<evidence type="ECO:0000313" key="4">
    <source>
        <dbReference type="EMBL" id="RKO97030.1"/>
    </source>
</evidence>
<feature type="compositionally biased region" description="Basic and acidic residues" evidence="1">
    <location>
        <begin position="15"/>
        <end position="24"/>
    </location>
</feature>